<dbReference type="PANTHER" id="PTHR20883:SF15">
    <property type="entry name" value="PHYTANOYL-COA DIOXYGENASE DOMAIN-CONTAINING PROTEIN 1"/>
    <property type="match status" value="1"/>
</dbReference>
<comment type="cofactor">
    <cofactor evidence="1">
        <name>Fe cation</name>
        <dbReference type="ChEBI" id="CHEBI:24875"/>
    </cofactor>
</comment>
<sequence length="320" mass="36306">MLWRSDVYPSKEKFGGFERLDSGYSWSVIEGYLVIEDFTSQDECKQLMCRMGELVHKFDPSQITVFSTTTRRHSLDNYFYESADNISFFFEEKAFDEQGQLKQSKEVSINKVGHALHEKDPLFTEFSQSSQIADVFKYLNLKKPVLIQSMYIFKQPGIGGEVVPHQDSTFLYSDPPSLVGLWIALEDATKENGCLWALPKSHRGGLKRRYVKDANGGKFIGDSPEYDYSEFVPLEMKAGSLVVLHGSLVHQSFENKSPKSRHAYSIHAFDADGSSWAPENWVWSAMLGTCSAAMYARLAESHVIIRPGIIPTKTFIQCTF</sequence>
<evidence type="ECO:0000313" key="4">
    <source>
        <dbReference type="EMBL" id="KAI5077345.1"/>
    </source>
</evidence>
<dbReference type="GO" id="GO:0046872">
    <property type="term" value="F:metal ion binding"/>
    <property type="evidence" value="ECO:0007669"/>
    <property type="project" value="UniProtKB-KW"/>
</dbReference>
<dbReference type="Pfam" id="PF05721">
    <property type="entry name" value="PhyH"/>
    <property type="match status" value="1"/>
</dbReference>
<dbReference type="AlphaFoldDB" id="A0A9D4V0T8"/>
<keyword evidence="2" id="KW-0479">Metal-binding</keyword>
<reference evidence="4" key="1">
    <citation type="submission" date="2021-01" db="EMBL/GenBank/DDBJ databases">
        <title>Adiantum capillus-veneris genome.</title>
        <authorList>
            <person name="Fang Y."/>
            <person name="Liao Q."/>
        </authorList>
    </citation>
    <scope>NUCLEOTIDE SEQUENCE</scope>
    <source>
        <strain evidence="4">H3</strain>
        <tissue evidence="4">Leaf</tissue>
    </source>
</reference>
<proteinExistence type="predicted"/>
<dbReference type="EMBL" id="JABFUD020000007">
    <property type="protein sequence ID" value="KAI5077345.1"/>
    <property type="molecule type" value="Genomic_DNA"/>
</dbReference>
<protein>
    <recommendedName>
        <fullName evidence="6">Phytanoyl-CoA dioxygenase</fullName>
    </recommendedName>
</protein>
<dbReference type="InterPro" id="IPR008775">
    <property type="entry name" value="Phytyl_CoA_dOase-like"/>
</dbReference>
<dbReference type="Gene3D" id="2.60.120.620">
    <property type="entry name" value="q2cbj1_9rhob like domain"/>
    <property type="match status" value="1"/>
</dbReference>
<evidence type="ECO:0000256" key="1">
    <source>
        <dbReference type="ARBA" id="ARBA00001962"/>
    </source>
</evidence>
<evidence type="ECO:0000313" key="5">
    <source>
        <dbReference type="Proteomes" id="UP000886520"/>
    </source>
</evidence>
<comment type="caution">
    <text evidence="4">The sequence shown here is derived from an EMBL/GenBank/DDBJ whole genome shotgun (WGS) entry which is preliminary data.</text>
</comment>
<evidence type="ECO:0000256" key="2">
    <source>
        <dbReference type="ARBA" id="ARBA00022723"/>
    </source>
</evidence>
<name>A0A9D4V0T8_ADICA</name>
<accession>A0A9D4V0T8</accession>
<dbReference type="GO" id="GO:0048244">
    <property type="term" value="F:phytanoyl-CoA dioxygenase activity"/>
    <property type="evidence" value="ECO:0007669"/>
    <property type="project" value="TreeGrafter"/>
</dbReference>
<dbReference type="OrthoDB" id="445007at2759"/>
<evidence type="ECO:0008006" key="6">
    <source>
        <dbReference type="Google" id="ProtNLM"/>
    </source>
</evidence>
<organism evidence="4 5">
    <name type="scientific">Adiantum capillus-veneris</name>
    <name type="common">Maidenhair fern</name>
    <dbReference type="NCBI Taxonomy" id="13818"/>
    <lineage>
        <taxon>Eukaryota</taxon>
        <taxon>Viridiplantae</taxon>
        <taxon>Streptophyta</taxon>
        <taxon>Embryophyta</taxon>
        <taxon>Tracheophyta</taxon>
        <taxon>Polypodiopsida</taxon>
        <taxon>Polypodiidae</taxon>
        <taxon>Polypodiales</taxon>
        <taxon>Pteridineae</taxon>
        <taxon>Pteridaceae</taxon>
        <taxon>Vittarioideae</taxon>
        <taxon>Adiantum</taxon>
    </lineage>
</organism>
<keyword evidence="3" id="KW-0408">Iron</keyword>
<gene>
    <name evidence="4" type="ORF">GOP47_0007169</name>
</gene>
<dbReference type="PANTHER" id="PTHR20883">
    <property type="entry name" value="PHYTANOYL-COA DIOXYGENASE DOMAIN CONTAINING 1"/>
    <property type="match status" value="1"/>
</dbReference>
<keyword evidence="5" id="KW-1185">Reference proteome</keyword>
<evidence type="ECO:0000256" key="3">
    <source>
        <dbReference type="ARBA" id="ARBA00023004"/>
    </source>
</evidence>
<dbReference type="SUPFAM" id="SSF51197">
    <property type="entry name" value="Clavaminate synthase-like"/>
    <property type="match status" value="1"/>
</dbReference>
<dbReference type="Proteomes" id="UP000886520">
    <property type="component" value="Chromosome 7"/>
</dbReference>